<gene>
    <name evidence="1" type="ORF">TCEB3V08_LOCUS3952</name>
</gene>
<sequence length="277" mass="31488">MALLKVLSSHFSARKTQQMSMTKWMLTFMKTYNLGMGKTASLVEQEQSATAPPLYMFHIPAPFRHSHYIRTYYQSWHKGTRLPRNWTEEQGYFGPVPALSVTERDEEQVYSRPVTACICSVDQVNLFLVSLSQTALEQVQSSLAPPSNSGATLFIYAPEIFWSSCTISLSERPHPMSGRASARSSSVCDRRPMSAMPMLENQSTIDDVKVRLALYVDDGMLISTCAEILPLIIIDLKAQFEVKEENCNYFVGIEIKRDIGEKIRKCFQVNKDISREY</sequence>
<dbReference type="EMBL" id="OC317481">
    <property type="protein sequence ID" value="CAD7397159.1"/>
    <property type="molecule type" value="Genomic_DNA"/>
</dbReference>
<proteinExistence type="predicted"/>
<evidence type="ECO:0000313" key="1">
    <source>
        <dbReference type="EMBL" id="CAD7397159.1"/>
    </source>
</evidence>
<reference evidence="1" key="1">
    <citation type="submission" date="2020-11" db="EMBL/GenBank/DDBJ databases">
        <authorList>
            <person name="Tran Van P."/>
        </authorList>
    </citation>
    <scope>NUCLEOTIDE SEQUENCE</scope>
</reference>
<protein>
    <submittedName>
        <fullName evidence="1">Uncharacterized protein</fullName>
    </submittedName>
</protein>
<accession>A0A7R9CIA7</accession>
<organism evidence="1">
    <name type="scientific">Timema cristinae</name>
    <name type="common">Walking stick</name>
    <dbReference type="NCBI Taxonomy" id="61476"/>
    <lineage>
        <taxon>Eukaryota</taxon>
        <taxon>Metazoa</taxon>
        <taxon>Ecdysozoa</taxon>
        <taxon>Arthropoda</taxon>
        <taxon>Hexapoda</taxon>
        <taxon>Insecta</taxon>
        <taxon>Pterygota</taxon>
        <taxon>Neoptera</taxon>
        <taxon>Polyneoptera</taxon>
        <taxon>Phasmatodea</taxon>
        <taxon>Timematodea</taxon>
        <taxon>Timematoidea</taxon>
        <taxon>Timematidae</taxon>
        <taxon>Timema</taxon>
    </lineage>
</organism>
<dbReference type="AlphaFoldDB" id="A0A7R9CIA7"/>
<name>A0A7R9CIA7_TIMCR</name>